<evidence type="ECO:0000256" key="7">
    <source>
        <dbReference type="ARBA" id="ARBA00023015"/>
    </source>
</evidence>
<evidence type="ECO:0000256" key="5">
    <source>
        <dbReference type="ARBA" id="ARBA00022771"/>
    </source>
</evidence>
<dbReference type="PROSITE" id="PS50157">
    <property type="entry name" value="ZINC_FINGER_C2H2_2"/>
    <property type="match status" value="2"/>
</dbReference>
<dbReference type="SUPFAM" id="SSF57667">
    <property type="entry name" value="beta-beta-alpha zinc fingers"/>
    <property type="match status" value="1"/>
</dbReference>
<gene>
    <name evidence="14" type="ORF">MVES_001043</name>
</gene>
<dbReference type="Pfam" id="PF00096">
    <property type="entry name" value="zf-C2H2"/>
    <property type="match status" value="2"/>
</dbReference>
<keyword evidence="10" id="KW-0539">Nucleus</keyword>
<dbReference type="GO" id="GO:0005634">
    <property type="term" value="C:nucleus"/>
    <property type="evidence" value="ECO:0007669"/>
    <property type="project" value="UniProtKB-SubCell"/>
</dbReference>
<dbReference type="EMBL" id="KZ454988">
    <property type="protein sequence ID" value="PKI84882.1"/>
    <property type="molecule type" value="Genomic_DNA"/>
</dbReference>
<dbReference type="PANTHER" id="PTHR24394:SF44">
    <property type="entry name" value="ZINC FINGER PROTEIN 271-LIKE"/>
    <property type="match status" value="1"/>
</dbReference>
<dbReference type="FunFam" id="3.30.160.60:FF:000185">
    <property type="entry name" value="zinc finger protein 319"/>
    <property type="match status" value="1"/>
</dbReference>
<feature type="region of interest" description="Disordered" evidence="12">
    <location>
        <begin position="197"/>
        <end position="216"/>
    </location>
</feature>
<keyword evidence="8" id="KW-0238">DNA-binding</keyword>
<dbReference type="STRING" id="2020962.A0A2N1JEB6"/>
<evidence type="ECO:0000256" key="11">
    <source>
        <dbReference type="PROSITE-ProRule" id="PRU00042"/>
    </source>
</evidence>
<dbReference type="AlphaFoldDB" id="A0A2N1JEB6"/>
<feature type="compositionally biased region" description="Basic and acidic residues" evidence="12">
    <location>
        <begin position="202"/>
        <end position="214"/>
    </location>
</feature>
<evidence type="ECO:0000256" key="3">
    <source>
        <dbReference type="ARBA" id="ARBA00022723"/>
    </source>
</evidence>
<keyword evidence="9" id="KW-0804">Transcription</keyword>
<evidence type="ECO:0000256" key="2">
    <source>
        <dbReference type="ARBA" id="ARBA00006991"/>
    </source>
</evidence>
<keyword evidence="7" id="KW-0805">Transcription regulation</keyword>
<keyword evidence="5 11" id="KW-0863">Zinc-finger</keyword>
<evidence type="ECO:0000256" key="12">
    <source>
        <dbReference type="SAM" id="MobiDB-lite"/>
    </source>
</evidence>
<evidence type="ECO:0000313" key="14">
    <source>
        <dbReference type="EMBL" id="PKI84882.1"/>
    </source>
</evidence>
<dbReference type="GO" id="GO:0008270">
    <property type="term" value="F:zinc ion binding"/>
    <property type="evidence" value="ECO:0007669"/>
    <property type="project" value="UniProtKB-KW"/>
</dbReference>
<organism evidence="14 15">
    <name type="scientific">Malassezia vespertilionis</name>
    <dbReference type="NCBI Taxonomy" id="2020962"/>
    <lineage>
        <taxon>Eukaryota</taxon>
        <taxon>Fungi</taxon>
        <taxon>Dikarya</taxon>
        <taxon>Basidiomycota</taxon>
        <taxon>Ustilaginomycotina</taxon>
        <taxon>Malasseziomycetes</taxon>
        <taxon>Malasseziales</taxon>
        <taxon>Malasseziaceae</taxon>
        <taxon>Malassezia</taxon>
    </lineage>
</organism>
<protein>
    <recommendedName>
        <fullName evidence="13">C2H2-type domain-containing protein</fullName>
    </recommendedName>
</protein>
<keyword evidence="3" id="KW-0479">Metal-binding</keyword>
<comment type="subcellular location">
    <subcellularLocation>
        <location evidence="1">Nucleus</location>
    </subcellularLocation>
</comment>
<dbReference type="GO" id="GO:0003677">
    <property type="term" value="F:DNA binding"/>
    <property type="evidence" value="ECO:0007669"/>
    <property type="project" value="UniProtKB-KW"/>
</dbReference>
<feature type="domain" description="C2H2-type" evidence="13">
    <location>
        <begin position="275"/>
        <end position="303"/>
    </location>
</feature>
<evidence type="ECO:0000256" key="8">
    <source>
        <dbReference type="ARBA" id="ARBA00023125"/>
    </source>
</evidence>
<evidence type="ECO:0000256" key="6">
    <source>
        <dbReference type="ARBA" id="ARBA00022833"/>
    </source>
</evidence>
<reference evidence="14 15" key="1">
    <citation type="submission" date="2017-10" db="EMBL/GenBank/DDBJ databases">
        <title>A novel species of cold-tolerant Malassezia isolated from bats.</title>
        <authorList>
            <person name="Lorch J.M."/>
            <person name="Palmer J.M."/>
            <person name="Vanderwolf K.J."/>
            <person name="Schmidt K.Z."/>
            <person name="Verant M.L."/>
            <person name="Weller T.J."/>
            <person name="Blehert D.S."/>
        </authorList>
    </citation>
    <scope>NUCLEOTIDE SEQUENCE [LARGE SCALE GENOMIC DNA]</scope>
    <source>
        <strain evidence="14 15">NWHC:44797-103</strain>
    </source>
</reference>
<sequence length="325" mass="35665">MANSLLDVDPDVKAFLNATRVPDSMANVLEPQAAATPMFFGSTNWAQNRAIFPPNNGEIMQNTACGPLPGLGNHAAVLPNGIAMNGVEPPSFDFVPGQNRDAAISENSAPLWAMQNNTCPPFPSASYAQQRAGPRFEAPRDQVLLARTLARLPPSRMPASQSSSPDTIFSTRMASSSGRSEANLASPVIQENLAPRAKRMRHDTEPVMPRDKLDPSQWPVMQHANIKQKHASMELAAEKPVGKARPFPCMYCSKAFTRKHDLERHARVHSGDKPYACTQCQKAFPRSDALRRHMRVDHDTVVPYWRGPSPEVRPALPFSSTPAQT</sequence>
<accession>A0A2N1JEB6</accession>
<evidence type="ECO:0000256" key="10">
    <source>
        <dbReference type="ARBA" id="ARBA00023242"/>
    </source>
</evidence>
<evidence type="ECO:0000259" key="13">
    <source>
        <dbReference type="PROSITE" id="PS50157"/>
    </source>
</evidence>
<evidence type="ECO:0000313" key="15">
    <source>
        <dbReference type="Proteomes" id="UP000232875"/>
    </source>
</evidence>
<evidence type="ECO:0000256" key="4">
    <source>
        <dbReference type="ARBA" id="ARBA00022737"/>
    </source>
</evidence>
<evidence type="ECO:0000256" key="1">
    <source>
        <dbReference type="ARBA" id="ARBA00004123"/>
    </source>
</evidence>
<dbReference type="GO" id="GO:0000981">
    <property type="term" value="F:DNA-binding transcription factor activity, RNA polymerase II-specific"/>
    <property type="evidence" value="ECO:0007669"/>
    <property type="project" value="TreeGrafter"/>
</dbReference>
<feature type="domain" description="C2H2-type" evidence="13">
    <location>
        <begin position="247"/>
        <end position="274"/>
    </location>
</feature>
<name>A0A2N1JEB6_9BASI</name>
<dbReference type="InterPro" id="IPR036236">
    <property type="entry name" value="Znf_C2H2_sf"/>
</dbReference>
<dbReference type="PROSITE" id="PS00028">
    <property type="entry name" value="ZINC_FINGER_C2H2_1"/>
    <property type="match status" value="2"/>
</dbReference>
<dbReference type="InterPro" id="IPR013087">
    <property type="entry name" value="Znf_C2H2_type"/>
</dbReference>
<dbReference type="SMART" id="SM00355">
    <property type="entry name" value="ZnF_C2H2"/>
    <property type="match status" value="2"/>
</dbReference>
<dbReference type="Gene3D" id="3.30.160.60">
    <property type="entry name" value="Classic Zinc Finger"/>
    <property type="match status" value="2"/>
</dbReference>
<keyword evidence="15" id="KW-1185">Reference proteome</keyword>
<keyword evidence="6" id="KW-0862">Zinc</keyword>
<dbReference type="PANTHER" id="PTHR24394">
    <property type="entry name" value="ZINC FINGER PROTEIN"/>
    <property type="match status" value="1"/>
</dbReference>
<comment type="similarity">
    <text evidence="2">Belongs to the krueppel C2H2-type zinc-finger protein family.</text>
</comment>
<proteinExistence type="inferred from homology"/>
<dbReference type="Proteomes" id="UP000232875">
    <property type="component" value="Unassembled WGS sequence"/>
</dbReference>
<dbReference type="OrthoDB" id="8922241at2759"/>
<evidence type="ECO:0000256" key="9">
    <source>
        <dbReference type="ARBA" id="ARBA00023163"/>
    </source>
</evidence>
<keyword evidence="4" id="KW-0677">Repeat</keyword>
<dbReference type="FunFam" id="3.30.160.60:FF:000145">
    <property type="entry name" value="Zinc finger protein 574"/>
    <property type="match status" value="1"/>
</dbReference>